<dbReference type="RefSeq" id="WP_118923487.1">
    <property type="nucleotide sequence ID" value="NZ_QWEG01000014.1"/>
</dbReference>
<sequence length="574" mass="68292">MLSMFPKPYNDELLYSIVSRYHRQSGNIETRYTLSDLFGEERKFLSSDFPTKLNVLFERLRHFIAIEPLVFLKEHTPYLYYTNFLSPEITEKIQNNIMSIRTNVHSSTGQMASTVKDSPFFKFCDLCAQEDFNQFGETYWRVSHQLPSVMICTKHGNLLKESYIRYRGGEKCQLHFASTENQINAKEIFQDILLTQEDLNHINDIALQSELLLKESFSRGKDFFRSAYFYLLKVNGYTSFKGTIYQTELREHFIRYFGDKILRLFQSYPLNLDSNWLESITRKHRKSFHPLRHILLLLFLRTPVQDFFNLEINGPRLSVFPFGPYKCLNKFCPQFNENVIETIIVKTCKDTKRPLGEFRCSTCGFTYTRLGPDLISPLEYSIRRIKDYGWLWRENLVEFVDKKELSYRATAREMGVDVNTVIKYYRLEKNSKDAHVTDEVDEDKLKWMELIRNNPQITKKALRELEPALFSRIYRKDKEWLKRTLPNNRKKVINNRVNWNERDKETLRLIKEYILNNRSEVRQNRITISFIGAKINKTSLLQKKLNKMPLCECFLKCLYEDFFELKIKKGKLAS</sequence>
<comment type="caution">
    <text evidence="3">The sequence shown here is derived from an EMBL/GenBank/DDBJ whole genome shotgun (WGS) entry which is preliminary data.</text>
</comment>
<feature type="domain" description="Transposon Tn7 transposition protein TnsD C-terminal" evidence="2">
    <location>
        <begin position="207"/>
        <end position="555"/>
    </location>
</feature>
<name>A0A417YMR2_9BACI</name>
<dbReference type="InterPro" id="IPR032750">
    <property type="entry name" value="TnsD_C"/>
</dbReference>
<dbReference type="EMBL" id="QWEG01000014">
    <property type="protein sequence ID" value="RHW34814.1"/>
    <property type="molecule type" value="Genomic_DNA"/>
</dbReference>
<dbReference type="Proteomes" id="UP000284416">
    <property type="component" value="Unassembled WGS sequence"/>
</dbReference>
<proteinExistence type="predicted"/>
<evidence type="ECO:0000259" key="2">
    <source>
        <dbReference type="Pfam" id="PF15978"/>
    </source>
</evidence>
<dbReference type="Pfam" id="PF06527">
    <property type="entry name" value="TniQ"/>
    <property type="match status" value="1"/>
</dbReference>
<evidence type="ECO:0000313" key="4">
    <source>
        <dbReference type="Proteomes" id="UP000284416"/>
    </source>
</evidence>
<dbReference type="Pfam" id="PF15978">
    <property type="entry name" value="TnsD"/>
    <property type="match status" value="1"/>
</dbReference>
<dbReference type="AlphaFoldDB" id="A0A417YMR2"/>
<gene>
    <name evidence="3" type="ORF">D1B31_19295</name>
</gene>
<evidence type="ECO:0000313" key="3">
    <source>
        <dbReference type="EMBL" id="RHW34814.1"/>
    </source>
</evidence>
<evidence type="ECO:0000259" key="1">
    <source>
        <dbReference type="Pfam" id="PF06527"/>
    </source>
</evidence>
<accession>A0A417YMR2</accession>
<keyword evidence="4" id="KW-1185">Reference proteome</keyword>
<protein>
    <submittedName>
        <fullName evidence="3">Uncharacterized protein</fullName>
    </submittedName>
</protein>
<dbReference type="InterPro" id="IPR009492">
    <property type="entry name" value="TniQ"/>
</dbReference>
<feature type="domain" description="TniQ" evidence="1">
    <location>
        <begin position="4"/>
        <end position="159"/>
    </location>
</feature>
<dbReference type="OrthoDB" id="470139at2"/>
<reference evidence="3 4" key="1">
    <citation type="journal article" date="2017" name="Int. J. Syst. Evol. Microbiol.">
        <title>Bacillus notoginsengisoli sp. nov., a novel bacterium isolated from the rhizosphere of Panax notoginseng.</title>
        <authorList>
            <person name="Zhang M.Y."/>
            <person name="Cheng J."/>
            <person name="Cai Y."/>
            <person name="Zhang T.Y."/>
            <person name="Wu Y.Y."/>
            <person name="Manikprabhu D."/>
            <person name="Li W.J."/>
            <person name="Zhang Y.X."/>
        </authorList>
    </citation>
    <scope>NUCLEOTIDE SEQUENCE [LARGE SCALE GENOMIC DNA]</scope>
    <source>
        <strain evidence="3 4">JCM 30743</strain>
    </source>
</reference>
<organism evidence="3 4">
    <name type="scientific">Neobacillus notoginsengisoli</name>
    <dbReference type="NCBI Taxonomy" id="1578198"/>
    <lineage>
        <taxon>Bacteria</taxon>
        <taxon>Bacillati</taxon>
        <taxon>Bacillota</taxon>
        <taxon>Bacilli</taxon>
        <taxon>Bacillales</taxon>
        <taxon>Bacillaceae</taxon>
        <taxon>Neobacillus</taxon>
    </lineage>
</organism>